<name>A0A7Y0HIH1_9PROT</name>
<dbReference type="Pfam" id="PF00012">
    <property type="entry name" value="HSP70"/>
    <property type="match status" value="2"/>
</dbReference>
<dbReference type="GO" id="GO:0140662">
    <property type="term" value="F:ATP-dependent protein folding chaperone"/>
    <property type="evidence" value="ECO:0007669"/>
    <property type="project" value="InterPro"/>
</dbReference>
<dbReference type="PANTHER" id="PTHR42749:SF1">
    <property type="entry name" value="CELL SHAPE-DETERMINING PROTEIN MREB"/>
    <property type="match status" value="1"/>
</dbReference>
<keyword evidence="1" id="KW-0547">Nucleotide-binding</keyword>
<organism evidence="3 4">
    <name type="scientific">Pacificispira spongiicola</name>
    <dbReference type="NCBI Taxonomy" id="2729598"/>
    <lineage>
        <taxon>Bacteria</taxon>
        <taxon>Pseudomonadati</taxon>
        <taxon>Pseudomonadota</taxon>
        <taxon>Alphaproteobacteria</taxon>
        <taxon>Rhodospirillales</taxon>
        <taxon>Rhodospirillaceae</taxon>
        <taxon>Pacificispira</taxon>
    </lineage>
</organism>
<protein>
    <submittedName>
        <fullName evidence="3">Hsp70 family protein</fullName>
    </submittedName>
</protein>
<accession>A0A7Y0HIH1</accession>
<comment type="caution">
    <text evidence="3">The sequence shown here is derived from an EMBL/GenBank/DDBJ whole genome shotgun (WGS) entry which is preliminary data.</text>
</comment>
<evidence type="ECO:0000256" key="2">
    <source>
        <dbReference type="ARBA" id="ARBA00022840"/>
    </source>
</evidence>
<keyword evidence="2" id="KW-0067">ATP-binding</keyword>
<dbReference type="AlphaFoldDB" id="A0A7Y0HIH1"/>
<proteinExistence type="predicted"/>
<dbReference type="Gene3D" id="3.90.640.10">
    <property type="entry name" value="Actin, Chain A, domain 4"/>
    <property type="match status" value="2"/>
</dbReference>
<dbReference type="RefSeq" id="WP_169626950.1">
    <property type="nucleotide sequence ID" value="NZ_JABBNT010000006.1"/>
</dbReference>
<evidence type="ECO:0000313" key="3">
    <source>
        <dbReference type="EMBL" id="NMM46554.1"/>
    </source>
</evidence>
<dbReference type="InterPro" id="IPR043129">
    <property type="entry name" value="ATPase_NBD"/>
</dbReference>
<dbReference type="InterPro" id="IPR013126">
    <property type="entry name" value="Hsp_70_fam"/>
</dbReference>
<dbReference type="Gene3D" id="3.30.420.40">
    <property type="match status" value="3"/>
</dbReference>
<dbReference type="PANTHER" id="PTHR42749">
    <property type="entry name" value="CELL SHAPE-DETERMINING PROTEIN MREB"/>
    <property type="match status" value="1"/>
</dbReference>
<evidence type="ECO:0000256" key="1">
    <source>
        <dbReference type="ARBA" id="ARBA00022741"/>
    </source>
</evidence>
<gene>
    <name evidence="3" type="ORF">HH303_18835</name>
</gene>
<reference evidence="3 4" key="1">
    <citation type="submission" date="2020-04" db="EMBL/GenBank/DDBJ databases">
        <title>Rhodospirillaceae bacterium KN72 isolated from deep sea.</title>
        <authorList>
            <person name="Zhang D.-C."/>
        </authorList>
    </citation>
    <scope>NUCLEOTIDE SEQUENCE [LARGE SCALE GENOMIC DNA]</scope>
    <source>
        <strain evidence="3 4">KN72</strain>
    </source>
</reference>
<evidence type="ECO:0000313" key="4">
    <source>
        <dbReference type="Proteomes" id="UP000539372"/>
    </source>
</evidence>
<dbReference type="GO" id="GO:0005524">
    <property type="term" value="F:ATP binding"/>
    <property type="evidence" value="ECO:0007669"/>
    <property type="project" value="UniProtKB-KW"/>
</dbReference>
<dbReference type="Proteomes" id="UP000539372">
    <property type="component" value="Unassembled WGS sequence"/>
</dbReference>
<keyword evidence="4" id="KW-1185">Reference proteome</keyword>
<sequence length="416" mass="45275">MTSFVAGLDFGTSNSAIGIATATSQELHRFAGGAQAVPTALFHDDEEMVLVCGREAEERFLEGYEGRYLRALKSILGTSLASESTRMGRKSWPFKALLVRFIKELKDSLEKATGQEVTHLVAGRPVRFVDESDERDAEAESQLREVLTESGFTDIEFVYEPVAALIDAEDLMDSPEIVLVADIGGGTSDFTLARREPDGRFEVLANHGVHIGGTDLDRQLSLKAVMPHFGYGTEMRSVTSDTILPVPPGYYSDLATWQKIHFCYAPAIVREVRTVQRQALEPEKLGHLLTILDQQLGHRLANAVERVKIALSDAPTARLGFTDIRAIPAIDVDQAALSQYFQTPLSRVAQAARETLAMADIDPDSVGHIVLTGGSTLLPDIRNALTACVPKAQIVPSDPFIAVASGLTKAARRSFL</sequence>
<dbReference type="SUPFAM" id="SSF53067">
    <property type="entry name" value="Actin-like ATPase domain"/>
    <property type="match status" value="2"/>
</dbReference>
<dbReference type="EMBL" id="JABBNT010000006">
    <property type="protein sequence ID" value="NMM46554.1"/>
    <property type="molecule type" value="Genomic_DNA"/>
</dbReference>